<dbReference type="InterPro" id="IPR011009">
    <property type="entry name" value="Kinase-like_dom_sf"/>
</dbReference>
<dbReference type="GO" id="GO:0005856">
    <property type="term" value="C:cytoskeleton"/>
    <property type="evidence" value="ECO:0000318"/>
    <property type="project" value="GO_Central"/>
</dbReference>
<dbReference type="Gene3D" id="3.30.10.30">
    <property type="entry name" value="DYRK"/>
    <property type="match status" value="1"/>
</dbReference>
<dbReference type="Proteomes" id="UP000001593">
    <property type="component" value="Unassembled WGS sequence"/>
</dbReference>
<dbReference type="STRING" id="45351.A7SJ45"/>
<protein>
    <recommendedName>
        <fullName evidence="2">dual-specificity kinase</fullName>
        <ecNumber evidence="2">2.7.12.1</ecNumber>
    </recommendedName>
</protein>
<keyword evidence="7" id="KW-0418">Kinase</keyword>
<dbReference type="EMBL" id="DS469674">
    <property type="protein sequence ID" value="EDO36294.1"/>
    <property type="molecule type" value="Genomic_DNA"/>
</dbReference>
<dbReference type="PROSITE" id="PS50011">
    <property type="entry name" value="PROTEIN_KINASE_DOM"/>
    <property type="match status" value="1"/>
</dbReference>
<gene>
    <name evidence="15" type="ORF">NEMVEDRAFT_v1g120202</name>
</gene>
<dbReference type="InterPro" id="IPR042521">
    <property type="entry name" value="DYRK"/>
</dbReference>
<keyword evidence="8 12" id="KW-0067">ATP-binding</keyword>
<evidence type="ECO:0000256" key="10">
    <source>
        <dbReference type="ARBA" id="ARBA00049308"/>
    </source>
</evidence>
<comment type="catalytic activity">
    <reaction evidence="9">
        <text>L-seryl-[protein] + ATP = O-phospho-L-seryl-[protein] + ADP + H(+)</text>
        <dbReference type="Rhea" id="RHEA:17989"/>
        <dbReference type="Rhea" id="RHEA-COMP:9863"/>
        <dbReference type="Rhea" id="RHEA-COMP:11604"/>
        <dbReference type="ChEBI" id="CHEBI:15378"/>
        <dbReference type="ChEBI" id="CHEBI:29999"/>
        <dbReference type="ChEBI" id="CHEBI:30616"/>
        <dbReference type="ChEBI" id="CHEBI:83421"/>
        <dbReference type="ChEBI" id="CHEBI:456216"/>
        <dbReference type="EC" id="2.7.12.1"/>
    </reaction>
</comment>
<accession>A7SJ45</accession>
<dbReference type="GO" id="GO:0004674">
    <property type="term" value="F:protein serine/threonine kinase activity"/>
    <property type="evidence" value="ECO:0000318"/>
    <property type="project" value="GO_Central"/>
</dbReference>
<dbReference type="PANTHER" id="PTHR24058:SF22">
    <property type="entry name" value="DUAL SPECIFICITY TYROSINE-PHOSPHORYLATION-REGULATED KINASE 4"/>
    <property type="match status" value="1"/>
</dbReference>
<keyword evidence="6 12" id="KW-0547">Nucleotide-binding</keyword>
<dbReference type="PANTHER" id="PTHR24058">
    <property type="entry name" value="DUAL SPECIFICITY PROTEIN KINASE"/>
    <property type="match status" value="1"/>
</dbReference>
<dbReference type="PROSITE" id="PS00108">
    <property type="entry name" value="PROTEIN_KINASE_ST"/>
    <property type="match status" value="1"/>
</dbReference>
<dbReference type="FunFam" id="1.10.510.10:FF:000112">
    <property type="entry name" value="Putative dual specificity tyrosine-phosphorylation-regulated kinase 2"/>
    <property type="match status" value="1"/>
</dbReference>
<dbReference type="InParanoid" id="A7SJ45"/>
<evidence type="ECO:0000256" key="5">
    <source>
        <dbReference type="ARBA" id="ARBA00022679"/>
    </source>
</evidence>
<dbReference type="SUPFAM" id="SSF56112">
    <property type="entry name" value="Protein kinase-like (PK-like)"/>
    <property type="match status" value="1"/>
</dbReference>
<keyword evidence="4" id="KW-0597">Phosphoprotein</keyword>
<evidence type="ECO:0000256" key="9">
    <source>
        <dbReference type="ARBA" id="ARBA00049003"/>
    </source>
</evidence>
<feature type="binding site" evidence="12">
    <location>
        <position position="89"/>
    </location>
    <ligand>
        <name>ATP</name>
        <dbReference type="ChEBI" id="CHEBI:30616"/>
    </ligand>
</feature>
<evidence type="ECO:0000256" key="4">
    <source>
        <dbReference type="ARBA" id="ARBA00022553"/>
    </source>
</evidence>
<dbReference type="InterPro" id="IPR017441">
    <property type="entry name" value="Protein_kinase_ATP_BS"/>
</dbReference>
<name>A7SJ45_NEMVE</name>
<evidence type="ECO:0000256" key="12">
    <source>
        <dbReference type="PROSITE-ProRule" id="PRU10141"/>
    </source>
</evidence>
<sequence>YGDRITTFEQSEILDYPEVWFLGLDAKKIDGVPGAPQNNNYDDDNGSYLKALHDHLAYRYEVLEVLGKGSFGQVVKALDHKTGQHVAVKIIRNKKRFHQQALVEVKILDNLRKKDKDNTHNLIHMIEHFYFRNHLCITFELMGMNLYELIKKNNFQGFSLALIRRFAFALLHCLKVIHKEKIIHCDLKPENILLRQRGQTSIKVIDFGSSCYEHQRVYTYIQSRFYRSPEVILGLPYSMAIDMWSFGCILAELYTGYPLFPGENEVEQLACIMEVLGLPSPKLIESASRRRLFFDSKGIPRCITNSKGKKRRPSSRDISAALKTNDALFLDFLKQCLE</sequence>
<dbReference type="PhylomeDB" id="A7SJ45"/>
<dbReference type="Gene3D" id="3.30.200.20">
    <property type="entry name" value="Phosphorylase Kinase, domain 1"/>
    <property type="match status" value="1"/>
</dbReference>
<dbReference type="HOGENOM" id="CLU_000288_5_15_1"/>
<dbReference type="OMA" id="AHNVIHM"/>
<dbReference type="InterPro" id="IPR008271">
    <property type="entry name" value="Ser/Thr_kinase_AS"/>
</dbReference>
<proteinExistence type="inferred from homology"/>
<dbReference type="FunFam" id="3.30.200.20:FF:000127">
    <property type="entry name" value="Putative dual specificity tyrosine-phosphorylation-regulated kinase 2"/>
    <property type="match status" value="1"/>
</dbReference>
<organism evidence="15 16">
    <name type="scientific">Nematostella vectensis</name>
    <name type="common">Starlet sea anemone</name>
    <dbReference type="NCBI Taxonomy" id="45351"/>
    <lineage>
        <taxon>Eukaryota</taxon>
        <taxon>Metazoa</taxon>
        <taxon>Cnidaria</taxon>
        <taxon>Anthozoa</taxon>
        <taxon>Hexacorallia</taxon>
        <taxon>Actiniaria</taxon>
        <taxon>Edwardsiidae</taxon>
        <taxon>Nematostella</taxon>
    </lineage>
</organism>
<dbReference type="eggNOG" id="KOG0667">
    <property type="taxonomic scope" value="Eukaryota"/>
</dbReference>
<evidence type="ECO:0000256" key="8">
    <source>
        <dbReference type="ARBA" id="ARBA00022840"/>
    </source>
</evidence>
<keyword evidence="16" id="KW-1185">Reference proteome</keyword>
<dbReference type="Gene3D" id="1.10.510.10">
    <property type="entry name" value="Transferase(Phosphotransferase) domain 1"/>
    <property type="match status" value="1"/>
</dbReference>
<evidence type="ECO:0000256" key="3">
    <source>
        <dbReference type="ARBA" id="ARBA00022527"/>
    </source>
</evidence>
<dbReference type="GO" id="GO:0005524">
    <property type="term" value="F:ATP binding"/>
    <property type="evidence" value="ECO:0007669"/>
    <property type="project" value="UniProtKB-UniRule"/>
</dbReference>
<keyword evidence="3 13" id="KW-0723">Serine/threonine-protein kinase</keyword>
<dbReference type="CDD" id="cd14225">
    <property type="entry name" value="PKc_DYRK4"/>
    <property type="match status" value="1"/>
</dbReference>
<feature type="non-terminal residue" evidence="15">
    <location>
        <position position="338"/>
    </location>
</feature>
<dbReference type="GO" id="GO:0005737">
    <property type="term" value="C:cytoplasm"/>
    <property type="evidence" value="ECO:0000318"/>
    <property type="project" value="GO_Central"/>
</dbReference>
<dbReference type="AlphaFoldDB" id="A7SJ45"/>
<evidence type="ECO:0000259" key="14">
    <source>
        <dbReference type="PROSITE" id="PS50011"/>
    </source>
</evidence>
<evidence type="ECO:0000256" key="7">
    <source>
        <dbReference type="ARBA" id="ARBA00022777"/>
    </source>
</evidence>
<reference evidence="15 16" key="1">
    <citation type="journal article" date="2007" name="Science">
        <title>Sea anemone genome reveals ancestral eumetazoan gene repertoire and genomic organization.</title>
        <authorList>
            <person name="Putnam N.H."/>
            <person name="Srivastava M."/>
            <person name="Hellsten U."/>
            <person name="Dirks B."/>
            <person name="Chapman J."/>
            <person name="Salamov A."/>
            <person name="Terry A."/>
            <person name="Shapiro H."/>
            <person name="Lindquist E."/>
            <person name="Kapitonov V.V."/>
            <person name="Jurka J."/>
            <person name="Genikhovich G."/>
            <person name="Grigoriev I.V."/>
            <person name="Lucas S.M."/>
            <person name="Steele R.E."/>
            <person name="Finnerty J.R."/>
            <person name="Technau U."/>
            <person name="Martindale M.Q."/>
            <person name="Rokhsar D.S."/>
        </authorList>
    </citation>
    <scope>NUCLEOTIDE SEQUENCE [LARGE SCALE GENOMIC DNA]</scope>
    <source>
        <strain evidence="16">CH2 X CH6</strain>
    </source>
</reference>
<feature type="domain" description="Protein kinase" evidence="14">
    <location>
        <begin position="60"/>
        <end position="338"/>
    </location>
</feature>
<dbReference type="KEGG" id="nve:5507730"/>
<dbReference type="InterPro" id="IPR000719">
    <property type="entry name" value="Prot_kinase_dom"/>
</dbReference>
<dbReference type="GO" id="GO:0004712">
    <property type="term" value="F:protein serine/threonine/tyrosine kinase activity"/>
    <property type="evidence" value="ECO:0007669"/>
    <property type="project" value="UniProtKB-EC"/>
</dbReference>
<evidence type="ECO:0000256" key="2">
    <source>
        <dbReference type="ARBA" id="ARBA00013203"/>
    </source>
</evidence>
<evidence type="ECO:0000313" key="15">
    <source>
        <dbReference type="EMBL" id="EDO36294.1"/>
    </source>
</evidence>
<comment type="catalytic activity">
    <reaction evidence="11">
        <text>L-tyrosyl-[protein] + ATP = O-phospho-L-tyrosyl-[protein] + ADP + H(+)</text>
        <dbReference type="Rhea" id="RHEA:10596"/>
        <dbReference type="Rhea" id="RHEA-COMP:10136"/>
        <dbReference type="Rhea" id="RHEA-COMP:20101"/>
        <dbReference type="ChEBI" id="CHEBI:15378"/>
        <dbReference type="ChEBI" id="CHEBI:30616"/>
        <dbReference type="ChEBI" id="CHEBI:46858"/>
        <dbReference type="ChEBI" id="CHEBI:61978"/>
        <dbReference type="ChEBI" id="CHEBI:456216"/>
        <dbReference type="EC" id="2.7.12.1"/>
    </reaction>
</comment>
<dbReference type="GO" id="GO:0005634">
    <property type="term" value="C:nucleus"/>
    <property type="evidence" value="ECO:0000318"/>
    <property type="project" value="GO_Central"/>
</dbReference>
<evidence type="ECO:0000256" key="1">
    <source>
        <dbReference type="ARBA" id="ARBA00008867"/>
    </source>
</evidence>
<dbReference type="PROSITE" id="PS00107">
    <property type="entry name" value="PROTEIN_KINASE_ATP"/>
    <property type="match status" value="1"/>
</dbReference>
<evidence type="ECO:0000256" key="11">
    <source>
        <dbReference type="ARBA" id="ARBA00051680"/>
    </source>
</evidence>
<evidence type="ECO:0000313" key="16">
    <source>
        <dbReference type="Proteomes" id="UP000001593"/>
    </source>
</evidence>
<dbReference type="SMART" id="SM00220">
    <property type="entry name" value="S_TKc"/>
    <property type="match status" value="1"/>
</dbReference>
<keyword evidence="5" id="KW-0808">Transferase</keyword>
<dbReference type="OrthoDB" id="9332038at2759"/>
<evidence type="ECO:0000256" key="13">
    <source>
        <dbReference type="RuleBase" id="RU000304"/>
    </source>
</evidence>
<comment type="catalytic activity">
    <reaction evidence="10">
        <text>L-threonyl-[protein] + ATP = O-phospho-L-threonyl-[protein] + ADP + H(+)</text>
        <dbReference type="Rhea" id="RHEA:46608"/>
        <dbReference type="Rhea" id="RHEA-COMP:11060"/>
        <dbReference type="Rhea" id="RHEA-COMP:11605"/>
        <dbReference type="ChEBI" id="CHEBI:15378"/>
        <dbReference type="ChEBI" id="CHEBI:30013"/>
        <dbReference type="ChEBI" id="CHEBI:30616"/>
        <dbReference type="ChEBI" id="CHEBI:61977"/>
        <dbReference type="ChEBI" id="CHEBI:456216"/>
        <dbReference type="EC" id="2.7.12.1"/>
    </reaction>
</comment>
<dbReference type="EC" id="2.7.12.1" evidence="2"/>
<dbReference type="InterPro" id="IPR050494">
    <property type="entry name" value="Ser_Thr_dual-spec_kinase"/>
</dbReference>
<evidence type="ECO:0000256" key="6">
    <source>
        <dbReference type="ARBA" id="ARBA00022741"/>
    </source>
</evidence>
<dbReference type="Pfam" id="PF00069">
    <property type="entry name" value="Pkinase"/>
    <property type="match status" value="1"/>
</dbReference>
<comment type="similarity">
    <text evidence="1">Belongs to the protein kinase superfamily. CMGC Ser/Thr protein kinase family. MNB/DYRK subfamily.</text>
</comment>